<evidence type="ECO:0000313" key="1">
    <source>
        <dbReference type="EMBL" id="RPE12067.1"/>
    </source>
</evidence>
<dbReference type="EMBL" id="RPDH01000001">
    <property type="protein sequence ID" value="RPE12067.1"/>
    <property type="molecule type" value="Genomic_DNA"/>
</dbReference>
<dbReference type="OrthoDB" id="675420at2"/>
<sequence>MKKIFVLSTILIAFLGCKKDNTLEGNKPKLTFKSVSTEDVPADMKLLSFTFRLQDNNGDTEAAMYVNDIRFDDETKFDEIFMPSLESHKGIKLDAEVTLYVSDLGDDVRLRLREGRDPDIVPNPDTLQYRVFVLDNAGNSSDTITLPKVAVHR</sequence>
<reference evidence="1 2" key="1">
    <citation type="submission" date="2018-11" db="EMBL/GenBank/DDBJ databases">
        <title>Chitinophaga lutea sp.nov., isolate from arsenic contaminated soil.</title>
        <authorList>
            <person name="Zong Y."/>
        </authorList>
    </citation>
    <scope>NUCLEOTIDE SEQUENCE [LARGE SCALE GENOMIC DNA]</scope>
    <source>
        <strain evidence="1 2">ZY74</strain>
    </source>
</reference>
<keyword evidence="2" id="KW-1185">Reference proteome</keyword>
<evidence type="ECO:0000313" key="2">
    <source>
        <dbReference type="Proteomes" id="UP000278351"/>
    </source>
</evidence>
<accession>A0A3N4Q7L9</accession>
<dbReference type="Proteomes" id="UP000278351">
    <property type="component" value="Unassembled WGS sequence"/>
</dbReference>
<dbReference type="AlphaFoldDB" id="A0A3N4Q7L9"/>
<gene>
    <name evidence="1" type="ORF">EGT74_00475</name>
</gene>
<protein>
    <recommendedName>
        <fullName evidence="3">DUF4625 domain-containing protein</fullName>
    </recommendedName>
</protein>
<comment type="caution">
    <text evidence="1">The sequence shown here is derived from an EMBL/GenBank/DDBJ whole genome shotgun (WGS) entry which is preliminary data.</text>
</comment>
<proteinExistence type="predicted"/>
<name>A0A3N4Q7L9_9BACT</name>
<evidence type="ECO:0008006" key="3">
    <source>
        <dbReference type="Google" id="ProtNLM"/>
    </source>
</evidence>
<dbReference type="RefSeq" id="WP_123844481.1">
    <property type="nucleotide sequence ID" value="NZ_RPDH01000001.1"/>
</dbReference>
<organism evidence="1 2">
    <name type="scientific">Chitinophaga lutea</name>
    <dbReference type="NCBI Taxonomy" id="2488634"/>
    <lineage>
        <taxon>Bacteria</taxon>
        <taxon>Pseudomonadati</taxon>
        <taxon>Bacteroidota</taxon>
        <taxon>Chitinophagia</taxon>
        <taxon>Chitinophagales</taxon>
        <taxon>Chitinophagaceae</taxon>
        <taxon>Chitinophaga</taxon>
    </lineage>
</organism>
<dbReference type="PROSITE" id="PS51257">
    <property type="entry name" value="PROKAR_LIPOPROTEIN"/>
    <property type="match status" value="1"/>
</dbReference>